<accession>A0ABQ9ZLM9</accession>
<reference evidence="1 2" key="1">
    <citation type="journal article" date="2023" name="Nucleic Acids Res.">
        <title>The hologenome of Daphnia magna reveals possible DNA methylation and microbiome-mediated evolution of the host genome.</title>
        <authorList>
            <person name="Chaturvedi A."/>
            <person name="Li X."/>
            <person name="Dhandapani V."/>
            <person name="Marshall H."/>
            <person name="Kissane S."/>
            <person name="Cuenca-Cambronero M."/>
            <person name="Asole G."/>
            <person name="Calvet F."/>
            <person name="Ruiz-Romero M."/>
            <person name="Marangio P."/>
            <person name="Guigo R."/>
            <person name="Rago D."/>
            <person name="Mirbahai L."/>
            <person name="Eastwood N."/>
            <person name="Colbourne J.K."/>
            <person name="Zhou J."/>
            <person name="Mallon E."/>
            <person name="Orsini L."/>
        </authorList>
    </citation>
    <scope>NUCLEOTIDE SEQUENCE [LARGE SCALE GENOMIC DNA]</scope>
    <source>
        <strain evidence="1">LRV0_1</strain>
    </source>
</reference>
<dbReference type="EMBL" id="JAOYFB010000004">
    <property type="protein sequence ID" value="KAK4013821.1"/>
    <property type="molecule type" value="Genomic_DNA"/>
</dbReference>
<name>A0ABQ9ZLM9_9CRUS</name>
<sequence length="77" mass="8504">MVKYMIPLHKSENSWYHSVFTLNTEVKTHGITVYSHYLKLDPLFSGSVLNAPPPFSGSALNASPLSTDANAHCLVEQ</sequence>
<evidence type="ECO:0000313" key="1">
    <source>
        <dbReference type="EMBL" id="KAK4013821.1"/>
    </source>
</evidence>
<keyword evidence="2" id="KW-1185">Reference proteome</keyword>
<organism evidence="1 2">
    <name type="scientific">Daphnia magna</name>
    <dbReference type="NCBI Taxonomy" id="35525"/>
    <lineage>
        <taxon>Eukaryota</taxon>
        <taxon>Metazoa</taxon>
        <taxon>Ecdysozoa</taxon>
        <taxon>Arthropoda</taxon>
        <taxon>Crustacea</taxon>
        <taxon>Branchiopoda</taxon>
        <taxon>Diplostraca</taxon>
        <taxon>Cladocera</taxon>
        <taxon>Anomopoda</taxon>
        <taxon>Daphniidae</taxon>
        <taxon>Daphnia</taxon>
    </lineage>
</organism>
<gene>
    <name evidence="1" type="ORF">OUZ56_026374</name>
</gene>
<proteinExistence type="predicted"/>
<protein>
    <submittedName>
        <fullName evidence="1">Uncharacterized protein</fullName>
    </submittedName>
</protein>
<dbReference type="Proteomes" id="UP001234178">
    <property type="component" value="Unassembled WGS sequence"/>
</dbReference>
<comment type="caution">
    <text evidence="1">The sequence shown here is derived from an EMBL/GenBank/DDBJ whole genome shotgun (WGS) entry which is preliminary data.</text>
</comment>
<evidence type="ECO:0000313" key="2">
    <source>
        <dbReference type="Proteomes" id="UP001234178"/>
    </source>
</evidence>